<evidence type="ECO:0000313" key="2">
    <source>
        <dbReference type="Proteomes" id="UP001596317"/>
    </source>
</evidence>
<name>A0ABW1ZIW2_9DEIO</name>
<comment type="caution">
    <text evidence="1">The sequence shown here is derived from an EMBL/GenBank/DDBJ whole genome shotgun (WGS) entry which is preliminary data.</text>
</comment>
<dbReference type="Proteomes" id="UP001596317">
    <property type="component" value="Unassembled WGS sequence"/>
</dbReference>
<reference evidence="2" key="1">
    <citation type="journal article" date="2019" name="Int. J. Syst. Evol. Microbiol.">
        <title>The Global Catalogue of Microorganisms (GCM) 10K type strain sequencing project: providing services to taxonomists for standard genome sequencing and annotation.</title>
        <authorList>
            <consortium name="The Broad Institute Genomics Platform"/>
            <consortium name="The Broad Institute Genome Sequencing Center for Infectious Disease"/>
            <person name="Wu L."/>
            <person name="Ma J."/>
        </authorList>
    </citation>
    <scope>NUCLEOTIDE SEQUENCE [LARGE SCALE GENOMIC DNA]</scope>
    <source>
        <strain evidence="2">CCUG 63830</strain>
    </source>
</reference>
<sequence length="98" mass="10477">MSTRTVQRSTVLPVSAELAWGAVKQIETFAYVARGTNGYRGLDTLPSPLRPGAAAALRLVLLNILPAWTHHLRIEGVDDRARALQSREGAGRSGAGIT</sequence>
<protein>
    <submittedName>
        <fullName evidence="1">Uncharacterized protein</fullName>
    </submittedName>
</protein>
<proteinExistence type="predicted"/>
<keyword evidence="2" id="KW-1185">Reference proteome</keyword>
<dbReference type="EMBL" id="JBHSWB010000001">
    <property type="protein sequence ID" value="MFC6660825.1"/>
    <property type="molecule type" value="Genomic_DNA"/>
</dbReference>
<accession>A0ABW1ZIW2</accession>
<gene>
    <name evidence="1" type="ORF">ACFP90_11060</name>
</gene>
<dbReference type="RefSeq" id="WP_380056046.1">
    <property type="nucleotide sequence ID" value="NZ_JBHSWB010000001.1"/>
</dbReference>
<organism evidence="1 2">
    <name type="scientific">Deinococcus multiflagellatus</name>
    <dbReference type="NCBI Taxonomy" id="1656887"/>
    <lineage>
        <taxon>Bacteria</taxon>
        <taxon>Thermotogati</taxon>
        <taxon>Deinococcota</taxon>
        <taxon>Deinococci</taxon>
        <taxon>Deinococcales</taxon>
        <taxon>Deinococcaceae</taxon>
        <taxon>Deinococcus</taxon>
    </lineage>
</organism>
<evidence type="ECO:0000313" key="1">
    <source>
        <dbReference type="EMBL" id="MFC6660825.1"/>
    </source>
</evidence>